<protein>
    <submittedName>
        <fullName evidence="3">Flagellar export pore protein FlhB (Modular protein)</fullName>
    </submittedName>
</protein>
<keyword evidence="3" id="KW-0282">Flagellum</keyword>
<dbReference type="Pfam" id="PF01312">
    <property type="entry name" value="Bac_export_2"/>
    <property type="match status" value="1"/>
</dbReference>
<feature type="region of interest" description="Disordered" evidence="1">
    <location>
        <begin position="1"/>
        <end position="21"/>
    </location>
</feature>
<feature type="compositionally biased region" description="Polar residues" evidence="1">
    <location>
        <begin position="445"/>
        <end position="465"/>
    </location>
</feature>
<dbReference type="InterPro" id="IPR029025">
    <property type="entry name" value="T3SS_substrate_exporter_C"/>
</dbReference>
<dbReference type="PANTHER" id="PTHR30531:SF12">
    <property type="entry name" value="FLAGELLAR BIOSYNTHETIC PROTEIN FLHB"/>
    <property type="match status" value="1"/>
</dbReference>
<name>E6PZF9_9ZZZZ</name>
<feature type="transmembrane region" description="Helical" evidence="2">
    <location>
        <begin position="29"/>
        <end position="54"/>
    </location>
</feature>
<evidence type="ECO:0000313" key="3">
    <source>
        <dbReference type="EMBL" id="CBI00318.1"/>
    </source>
</evidence>
<dbReference type="InterPro" id="IPR006135">
    <property type="entry name" value="T3SS_substrate_exporter"/>
</dbReference>
<keyword evidence="3" id="KW-0966">Cell projection</keyword>
<dbReference type="PANTHER" id="PTHR30531">
    <property type="entry name" value="FLAGELLAR BIOSYNTHETIC PROTEIN FLHB"/>
    <property type="match status" value="1"/>
</dbReference>
<proteinExistence type="predicted"/>
<dbReference type="GO" id="GO:0009306">
    <property type="term" value="P:protein secretion"/>
    <property type="evidence" value="ECO:0007669"/>
    <property type="project" value="InterPro"/>
</dbReference>
<dbReference type="GO" id="GO:0005886">
    <property type="term" value="C:plasma membrane"/>
    <property type="evidence" value="ECO:0007669"/>
    <property type="project" value="TreeGrafter"/>
</dbReference>
<sequence length="473" mass="51212">MAGERTEQATPQRRDKARREGDIVHSRELNAAAGTLAGVMMIGVAAPQFLAAWMRSLENMLTLGGLAHWESTTTAATMRALLALSGTVLMPLASVGAAVVVATTGMGMLQTGGVQLHPQALAWKLNRVSPLANLKNLFSLRAVARLGKSLIPASLLMVFAIQRMVRQWLIAPFSSTRMLLLGEDVYGLLLAAAWIMFGWALVDYVVEWRSREQRLKMSREEMREEFRDTEGNPQIRGRIRNLQRQARRRRMKTDVAKAAVVITNPTHYAVALEFDFETMEAPKVLTKGRNLMAEEIKQQARWAGVPILENPPLARSLYRSVEPGQSIPVELYAAVASILAYLYRQRVEQQMRERAAAGGKDAHTQAGRSSGFDANGRSASGASAMARIEGSLRPSAARGMRRDRTSRNSARKRAGGESRNAISAGAEDGSGISAAVAETDPAGNGPSTSGSTGQTDRTGETSRTVGTGEGEPT</sequence>
<dbReference type="PRINTS" id="PR00950">
    <property type="entry name" value="TYPE3IMSPROT"/>
</dbReference>
<gene>
    <name evidence="3" type="primary">flhB</name>
    <name evidence="3" type="ORF">CARN3_1332</name>
</gene>
<keyword evidence="2" id="KW-1133">Transmembrane helix</keyword>
<evidence type="ECO:0000256" key="2">
    <source>
        <dbReference type="SAM" id="Phobius"/>
    </source>
</evidence>
<feature type="transmembrane region" description="Helical" evidence="2">
    <location>
        <begin position="80"/>
        <end position="102"/>
    </location>
</feature>
<dbReference type="EMBL" id="CABN01000121">
    <property type="protein sequence ID" value="CBI00318.1"/>
    <property type="molecule type" value="Genomic_DNA"/>
</dbReference>
<dbReference type="AlphaFoldDB" id="E6PZF9"/>
<dbReference type="Gene3D" id="6.10.250.2080">
    <property type="match status" value="1"/>
</dbReference>
<feature type="compositionally biased region" description="Low complexity" evidence="1">
    <location>
        <begin position="374"/>
        <end position="387"/>
    </location>
</feature>
<keyword evidence="3" id="KW-0969">Cilium</keyword>
<feature type="compositionally biased region" description="Basic and acidic residues" evidence="1">
    <location>
        <begin position="354"/>
        <end position="363"/>
    </location>
</feature>
<organism evidence="3">
    <name type="scientific">mine drainage metagenome</name>
    <dbReference type="NCBI Taxonomy" id="410659"/>
    <lineage>
        <taxon>unclassified sequences</taxon>
        <taxon>metagenomes</taxon>
        <taxon>ecological metagenomes</taxon>
    </lineage>
</organism>
<dbReference type="Gene3D" id="3.40.1690.10">
    <property type="entry name" value="secretion proteins EscU"/>
    <property type="match status" value="1"/>
</dbReference>
<comment type="caution">
    <text evidence="3">The sequence shown here is derived from an EMBL/GenBank/DDBJ whole genome shotgun (WGS) entry which is preliminary data.</text>
</comment>
<reference evidence="3" key="1">
    <citation type="submission" date="2009-10" db="EMBL/GenBank/DDBJ databases">
        <title>Diversity of trophic interactions inside an arsenic-rich microbial ecosystem.</title>
        <authorList>
            <person name="Bertin P.N."/>
            <person name="Heinrich-Salmeron A."/>
            <person name="Pelletier E."/>
            <person name="Goulhen-Chollet F."/>
            <person name="Arsene-Ploetze F."/>
            <person name="Gallien S."/>
            <person name="Calteau A."/>
            <person name="Vallenet D."/>
            <person name="Casiot C."/>
            <person name="Chane-Woon-Ming B."/>
            <person name="Giloteaux L."/>
            <person name="Barakat M."/>
            <person name="Bonnefoy V."/>
            <person name="Bruneel O."/>
            <person name="Chandler M."/>
            <person name="Cleiss J."/>
            <person name="Duran R."/>
            <person name="Elbaz-Poulichet F."/>
            <person name="Fonknechten N."/>
            <person name="Lauga B."/>
            <person name="Mornico D."/>
            <person name="Ortet P."/>
            <person name="Schaeffer C."/>
            <person name="Siguier P."/>
            <person name="Alexander Thil Smith A."/>
            <person name="Van Dorsselaer A."/>
            <person name="Weissenbach J."/>
            <person name="Medigue C."/>
            <person name="Le Paslier D."/>
        </authorList>
    </citation>
    <scope>NUCLEOTIDE SEQUENCE</scope>
</reference>
<keyword evidence="2" id="KW-0472">Membrane</keyword>
<feature type="transmembrane region" description="Helical" evidence="2">
    <location>
        <begin position="185"/>
        <end position="206"/>
    </location>
</feature>
<feature type="region of interest" description="Disordered" evidence="1">
    <location>
        <begin position="354"/>
        <end position="473"/>
    </location>
</feature>
<feature type="transmembrane region" description="Helical" evidence="2">
    <location>
        <begin position="146"/>
        <end position="165"/>
    </location>
</feature>
<evidence type="ECO:0000256" key="1">
    <source>
        <dbReference type="SAM" id="MobiDB-lite"/>
    </source>
</evidence>
<accession>E6PZF9</accession>
<dbReference type="SUPFAM" id="SSF160544">
    <property type="entry name" value="EscU C-terminal domain-like"/>
    <property type="match status" value="1"/>
</dbReference>
<keyword evidence="2" id="KW-0812">Transmembrane</keyword>